<evidence type="ECO:0000256" key="7">
    <source>
        <dbReference type="PROSITE-ProRule" id="PRU01379"/>
    </source>
</evidence>
<feature type="compositionally biased region" description="Low complexity" evidence="8">
    <location>
        <begin position="15"/>
        <end position="32"/>
    </location>
</feature>
<evidence type="ECO:0000259" key="10">
    <source>
        <dbReference type="PROSITE" id="PS52035"/>
    </source>
</evidence>
<keyword evidence="4" id="KW-0378">Hydrolase</keyword>
<comment type="cofactor">
    <cofactor evidence="1">
        <name>Zn(2+)</name>
        <dbReference type="ChEBI" id="CHEBI:29105"/>
    </cofactor>
</comment>
<dbReference type="PANTHER" id="PTHR11705">
    <property type="entry name" value="PROTEASE FAMILY M14 CARBOXYPEPTIDASE A,B"/>
    <property type="match status" value="1"/>
</dbReference>
<dbReference type="EMBL" id="JBEGDP010000001">
    <property type="protein sequence ID" value="MEQ7845874.1"/>
    <property type="molecule type" value="Genomic_DNA"/>
</dbReference>
<keyword evidence="6" id="KW-0482">Metalloprotease</keyword>
<evidence type="ECO:0000256" key="2">
    <source>
        <dbReference type="ARBA" id="ARBA00005988"/>
    </source>
</evidence>
<evidence type="ECO:0000256" key="6">
    <source>
        <dbReference type="ARBA" id="ARBA00023049"/>
    </source>
</evidence>
<feature type="domain" description="Peptidase M14" evidence="10">
    <location>
        <begin position="92"/>
        <end position="449"/>
    </location>
</feature>
<evidence type="ECO:0000313" key="11">
    <source>
        <dbReference type="EMBL" id="MEQ7845874.1"/>
    </source>
</evidence>
<dbReference type="SMART" id="SM00631">
    <property type="entry name" value="Zn_pept"/>
    <property type="match status" value="1"/>
</dbReference>
<keyword evidence="12" id="KW-1185">Reference proteome</keyword>
<name>A0ABV1NTP6_9ACTN</name>
<proteinExistence type="inferred from homology"/>
<evidence type="ECO:0000256" key="8">
    <source>
        <dbReference type="SAM" id="MobiDB-lite"/>
    </source>
</evidence>
<evidence type="ECO:0000256" key="1">
    <source>
        <dbReference type="ARBA" id="ARBA00001947"/>
    </source>
</evidence>
<dbReference type="Pfam" id="PF00246">
    <property type="entry name" value="Peptidase_M14"/>
    <property type="match status" value="1"/>
</dbReference>
<evidence type="ECO:0000256" key="9">
    <source>
        <dbReference type="SAM" id="SignalP"/>
    </source>
</evidence>
<dbReference type="GO" id="GO:0004180">
    <property type="term" value="F:carboxypeptidase activity"/>
    <property type="evidence" value="ECO:0007669"/>
    <property type="project" value="UniProtKB-KW"/>
</dbReference>
<accession>A0ABV1NTP6</accession>
<dbReference type="RefSeq" id="WP_349803560.1">
    <property type="nucleotide sequence ID" value="NZ_JBEGDP010000001.1"/>
</dbReference>
<dbReference type="Gene3D" id="3.40.630.10">
    <property type="entry name" value="Zn peptidases"/>
    <property type="match status" value="1"/>
</dbReference>
<dbReference type="InterPro" id="IPR000834">
    <property type="entry name" value="Peptidase_M14"/>
</dbReference>
<gene>
    <name evidence="11" type="ORF">V6R90_01195</name>
</gene>
<feature type="chain" id="PRO_5046868364" evidence="9">
    <location>
        <begin position="18"/>
        <end position="982"/>
    </location>
</feature>
<keyword evidence="5" id="KW-0862">Zinc</keyword>
<comment type="caution">
    <text evidence="11">The sequence shown here is derived from an EMBL/GenBank/DDBJ whole genome shotgun (WGS) entry which is preliminary data.</text>
</comment>
<dbReference type="Proteomes" id="UP001482520">
    <property type="component" value="Unassembled WGS sequence"/>
</dbReference>
<dbReference type="PROSITE" id="PS52035">
    <property type="entry name" value="PEPTIDASE_M14"/>
    <property type="match status" value="1"/>
</dbReference>
<comment type="similarity">
    <text evidence="2 7">Belongs to the peptidase M14 family.</text>
</comment>
<keyword evidence="9" id="KW-0732">Signal</keyword>
<evidence type="ECO:0000256" key="4">
    <source>
        <dbReference type="ARBA" id="ARBA00022801"/>
    </source>
</evidence>
<feature type="signal peptide" evidence="9">
    <location>
        <begin position="1"/>
        <end position="17"/>
    </location>
</feature>
<reference evidence="11 12" key="1">
    <citation type="submission" date="2024-02" db="EMBL/GenBank/DDBJ databases">
        <title>Full genome sequence of Nocardioides kribbensis.</title>
        <authorList>
            <person name="Poletto B.L."/>
            <person name="Silva G."/>
            <person name="Galante D."/>
            <person name="Campos K.R."/>
            <person name="Santos M.B.N."/>
            <person name="Sacchi C.T."/>
        </authorList>
    </citation>
    <scope>NUCLEOTIDE SEQUENCE [LARGE SCALE GENOMIC DNA]</scope>
    <source>
        <strain evidence="11 12">O4R</strain>
    </source>
</reference>
<dbReference type="PANTHER" id="PTHR11705:SF143">
    <property type="entry name" value="SLL0236 PROTEIN"/>
    <property type="match status" value="1"/>
</dbReference>
<feature type="region of interest" description="Disordered" evidence="8">
    <location>
        <begin position="15"/>
        <end position="46"/>
    </location>
</feature>
<keyword evidence="3" id="KW-0645">Protease</keyword>
<protein>
    <submittedName>
        <fullName evidence="11">M14 family zinc carboxypeptidase</fullName>
    </submittedName>
</protein>
<organism evidence="11 12">
    <name type="scientific">Nocardioides kribbensis</name>
    <dbReference type="NCBI Taxonomy" id="305517"/>
    <lineage>
        <taxon>Bacteria</taxon>
        <taxon>Bacillati</taxon>
        <taxon>Actinomycetota</taxon>
        <taxon>Actinomycetes</taxon>
        <taxon>Propionibacteriales</taxon>
        <taxon>Nocardioidaceae</taxon>
        <taxon>Nocardioides</taxon>
    </lineage>
</organism>
<evidence type="ECO:0000256" key="5">
    <source>
        <dbReference type="ARBA" id="ARBA00022833"/>
    </source>
</evidence>
<evidence type="ECO:0000256" key="3">
    <source>
        <dbReference type="ARBA" id="ARBA00022670"/>
    </source>
</evidence>
<feature type="region of interest" description="Disordered" evidence="8">
    <location>
        <begin position="64"/>
        <end position="89"/>
    </location>
</feature>
<feature type="active site" description="Proton donor/acceptor" evidence="7">
    <location>
        <position position="420"/>
    </location>
</feature>
<sequence>MAVAATTLALLAPVATAEPSGPSGSSALTSAAGGRGVTPDQSAARPSTAAAAKLAAAAESFGEPITMPSSYPAQPTLEEPAPTVPDATSVNGTISYSDLAPRLNELMASSDRISTQLVGTSTEGRDLYLVTLTAPETEAQTAQQTAWREKIRTSPEAAAADADLAAGYKTPIWFSANIHGNEWEGTDAAMQVIEDLVAAPEEEVGEMLAGHRLYFSLSLNPDGRTKATRATALSLDPNRDMITSKTPESVSFVKTAQALQALYAADFHGYTGVLQVEPCGPPHGENYEYDLFIPHGYAVARQVEDDVVAAEIPGNTYYDPATDDDTTENTGKIKIPYRDTPDGWDDFPPIFTAQYAAFHGAVTSTVELPKGRTSTPGTPFASVTTPEDAVINTAVAKQTMESMVDYVVANDDAMLANQIEMFRRGAAGAPKESLTTETVDAVEGPDEWKPLWDSVDDQDPVVLPRAYVIPVGAAQRSRSDAARVVQQLLFNGVEVGTLDRATTVDGTTYPAGSYVVDMHQPLRGMANVLLDLGSDISDKVPSMYDISAWSYSYLWGATVDKVGLTTDAPLGATTPVTDATPTGSVPAEGQHLVLDVAGVADFQALNALLEEGVTVSMLEDGSAVVGPEDRDAAAAVAEDLGVRFTRARAADLDALDDEATKGLDDLTIAYTGTQDDKLSLLELGFDDLVPVTAAGLATDASVLADADVLWVGGALSFTEAQAPGLTALEAWLDEGHGVVGRGTAGYNAAALLGLVSATPVAGNRSGNGIVAVDTPAGSALAPYAQEASFIYPALSFADLGEGTTAEQTYAADPLLAGHWRPTAEGSPVGGPAEAAGKASVISGEAASGAKGMVFGTSVFFRTHPKGGLSQAARGLFWAAPAGEEVAPAKATSTTRLTARKAGTVKASATVRLSFNFGEAVGTVQLRERGEGVVRTVRITRADEGSKKVTVRLGRGRHVLRAVFPATEQVERSASRTVVVRLP</sequence>
<keyword evidence="11" id="KW-0121">Carboxypeptidase</keyword>
<dbReference type="SUPFAM" id="SSF53187">
    <property type="entry name" value="Zn-dependent exopeptidases"/>
    <property type="match status" value="1"/>
</dbReference>
<evidence type="ECO:0000313" key="12">
    <source>
        <dbReference type="Proteomes" id="UP001482520"/>
    </source>
</evidence>